<organism evidence="1 2">
    <name type="scientific">Gymnopus androsaceus JB14</name>
    <dbReference type="NCBI Taxonomy" id="1447944"/>
    <lineage>
        <taxon>Eukaryota</taxon>
        <taxon>Fungi</taxon>
        <taxon>Dikarya</taxon>
        <taxon>Basidiomycota</taxon>
        <taxon>Agaricomycotina</taxon>
        <taxon>Agaricomycetes</taxon>
        <taxon>Agaricomycetidae</taxon>
        <taxon>Agaricales</taxon>
        <taxon>Marasmiineae</taxon>
        <taxon>Omphalotaceae</taxon>
        <taxon>Gymnopus</taxon>
    </lineage>
</organism>
<accession>A0A6A4GC13</accession>
<gene>
    <name evidence="1" type="ORF">BT96DRAFT_752413</name>
</gene>
<sequence>MKNAGITSPQVFYDWLVEEGEYLRNLCRTPPQETVEMEYYLKLEALQGCQSRLLKLCQTYIAYVSEKQDSGSAYKRKLCNEEENEWKLISDVQALEACLNIEVRWVEGCDKWAEAKKMVKEASYQKALDKLECLLVARMFEMARLNISGTG</sequence>
<proteinExistence type="predicted"/>
<protein>
    <submittedName>
        <fullName evidence="1">Uncharacterized protein</fullName>
    </submittedName>
</protein>
<dbReference type="Proteomes" id="UP000799118">
    <property type="component" value="Unassembled WGS sequence"/>
</dbReference>
<feature type="non-terminal residue" evidence="1">
    <location>
        <position position="151"/>
    </location>
</feature>
<dbReference type="EMBL" id="ML770732">
    <property type="protein sequence ID" value="KAE9383059.1"/>
    <property type="molecule type" value="Genomic_DNA"/>
</dbReference>
<evidence type="ECO:0000313" key="2">
    <source>
        <dbReference type="Proteomes" id="UP000799118"/>
    </source>
</evidence>
<dbReference type="OrthoDB" id="2676448at2759"/>
<keyword evidence="2" id="KW-1185">Reference proteome</keyword>
<evidence type="ECO:0000313" key="1">
    <source>
        <dbReference type="EMBL" id="KAE9383059.1"/>
    </source>
</evidence>
<name>A0A6A4GC13_9AGAR</name>
<reference evidence="1" key="1">
    <citation type="journal article" date="2019" name="Environ. Microbiol.">
        <title>Fungal ecological strategies reflected in gene transcription - a case study of two litter decomposers.</title>
        <authorList>
            <person name="Barbi F."/>
            <person name="Kohler A."/>
            <person name="Barry K."/>
            <person name="Baskaran P."/>
            <person name="Daum C."/>
            <person name="Fauchery L."/>
            <person name="Ihrmark K."/>
            <person name="Kuo A."/>
            <person name="LaButti K."/>
            <person name="Lipzen A."/>
            <person name="Morin E."/>
            <person name="Grigoriev I.V."/>
            <person name="Henrissat B."/>
            <person name="Lindahl B."/>
            <person name="Martin F."/>
        </authorList>
    </citation>
    <scope>NUCLEOTIDE SEQUENCE</scope>
    <source>
        <strain evidence="1">JB14</strain>
    </source>
</reference>
<dbReference type="AlphaFoldDB" id="A0A6A4GC13"/>